<reference evidence="2 3" key="1">
    <citation type="submission" date="2018-11" db="EMBL/GenBank/DDBJ databases">
        <title>Complete genome sequence of Leptospira kmetyi isolate LS 001/16 from soil sample associated with a leptospirosis patient in Kelantan.</title>
        <authorList>
            <person name="Muhammad Yusoff F."/>
            <person name="Muhammad Yusoff S."/>
            <person name="Ahmad M.N."/>
            <person name="Yusof N.Y."/>
            <person name="Aziah I."/>
        </authorList>
    </citation>
    <scope>NUCLEOTIDE SEQUENCE [LARGE SCALE GENOMIC DNA]</scope>
    <source>
        <strain evidence="2 3">LS 001/16</strain>
    </source>
</reference>
<accession>A0AAD0XNV5</accession>
<dbReference type="KEGG" id="lkm:EFP84_05915"/>
<dbReference type="EMBL" id="CP033614">
    <property type="protein sequence ID" value="AYV55090.1"/>
    <property type="molecule type" value="Genomic_DNA"/>
</dbReference>
<evidence type="ECO:0000256" key="1">
    <source>
        <dbReference type="SAM" id="Phobius"/>
    </source>
</evidence>
<name>A0AAD0XNV5_9LEPT</name>
<keyword evidence="1" id="KW-0472">Membrane</keyword>
<protein>
    <submittedName>
        <fullName evidence="2">Iron dicitrate transport regulator FecR</fullName>
    </submittedName>
</protein>
<dbReference type="Proteomes" id="UP000276407">
    <property type="component" value="Chromosome 1"/>
</dbReference>
<gene>
    <name evidence="2" type="ORF">EFP84_05915</name>
</gene>
<dbReference type="RefSeq" id="WP_123179337.1">
    <property type="nucleotide sequence ID" value="NZ_CP033614.1"/>
</dbReference>
<keyword evidence="1" id="KW-0812">Transmembrane</keyword>
<evidence type="ECO:0000313" key="3">
    <source>
        <dbReference type="Proteomes" id="UP000276407"/>
    </source>
</evidence>
<organism evidence="2 3">
    <name type="scientific">Leptospira kmetyi</name>
    <dbReference type="NCBI Taxonomy" id="408139"/>
    <lineage>
        <taxon>Bacteria</taxon>
        <taxon>Pseudomonadati</taxon>
        <taxon>Spirochaetota</taxon>
        <taxon>Spirochaetia</taxon>
        <taxon>Leptospirales</taxon>
        <taxon>Leptospiraceae</taxon>
        <taxon>Leptospira</taxon>
    </lineage>
</organism>
<dbReference type="NCBIfam" id="NF047528">
    <property type="entry name" value="LIMLP_03685_anti-sigma"/>
    <property type="match status" value="1"/>
</dbReference>
<evidence type="ECO:0000313" key="2">
    <source>
        <dbReference type="EMBL" id="AYV55090.1"/>
    </source>
</evidence>
<proteinExistence type="predicted"/>
<sequence length="372" mass="42013">MKNDSDSTRREKMQKAISNEMTRNELGEFLSDPTAQKEFFELMKLKNEIGLLNEQANTHSNVTYVSSFRSKRKIFDFKNPLLAAASVLILSLLAIYFMFFRYHRDGLSISKSVTTGDCFVDRNPNGKEILFKAGKNSFCDYKTEGDLGLTLRLLPNSEFSVFQNEDEADLNLNYGIVLFTTHKNRSSLRIRSKVKNLSSELLGTTLVLIADPSVKRYQILVLEGAIRVEDPNFGDAKPEVRVGFEVVKDDPAGNQSASDSNQSKIQISKIEPNTFVKYKILSEIFKSIVDGNTNANGNTNESHDEKTVSILRKETGSADSSPIFKIVLKNGKNFLGSVEETDRFYILTDREGKKFEIDKKEIEELELIPPEN</sequence>
<keyword evidence="1" id="KW-1133">Transmembrane helix</keyword>
<feature type="transmembrane region" description="Helical" evidence="1">
    <location>
        <begin position="81"/>
        <end position="102"/>
    </location>
</feature>
<dbReference type="AlphaFoldDB" id="A0AAD0XNV5"/>